<gene>
    <name evidence="8" type="ORF">I5776_12045</name>
</gene>
<feature type="domain" description="ABC transmembrane type-1" evidence="7">
    <location>
        <begin position="96"/>
        <end position="297"/>
    </location>
</feature>
<comment type="subcellular location">
    <subcellularLocation>
        <location evidence="1">Membrane</location>
        <topology evidence="1">Multi-pass membrane protein</topology>
    </subcellularLocation>
</comment>
<feature type="transmembrane region" description="Helical" evidence="6">
    <location>
        <begin position="144"/>
        <end position="164"/>
    </location>
</feature>
<feature type="transmembrane region" description="Helical" evidence="6">
    <location>
        <begin position="81"/>
        <end position="106"/>
    </location>
</feature>
<name>A0ABX7DWE7_9BACI</name>
<evidence type="ECO:0000256" key="5">
    <source>
        <dbReference type="ARBA" id="ARBA00023136"/>
    </source>
</evidence>
<dbReference type="InterPro" id="IPR035906">
    <property type="entry name" value="MetI-like_sf"/>
</dbReference>
<dbReference type="Proteomes" id="UP000595691">
    <property type="component" value="Chromosome"/>
</dbReference>
<feature type="transmembrane region" description="Helical" evidence="6">
    <location>
        <begin position="118"/>
        <end position="138"/>
    </location>
</feature>
<keyword evidence="2" id="KW-0813">Transport</keyword>
<evidence type="ECO:0000313" key="8">
    <source>
        <dbReference type="EMBL" id="QQZ07824.1"/>
    </source>
</evidence>
<keyword evidence="9" id="KW-1185">Reference proteome</keyword>
<dbReference type="RefSeq" id="WP_202776656.1">
    <property type="nucleotide sequence ID" value="NZ_CP065425.1"/>
</dbReference>
<evidence type="ECO:0000313" key="9">
    <source>
        <dbReference type="Proteomes" id="UP000595691"/>
    </source>
</evidence>
<organism evidence="8 9">
    <name type="scientific">Heyndrickxia vini</name>
    <dbReference type="NCBI Taxonomy" id="1476025"/>
    <lineage>
        <taxon>Bacteria</taxon>
        <taxon>Bacillati</taxon>
        <taxon>Bacillota</taxon>
        <taxon>Bacilli</taxon>
        <taxon>Bacillales</taxon>
        <taxon>Bacillaceae</taxon>
        <taxon>Heyndrickxia</taxon>
    </lineage>
</organism>
<dbReference type="EMBL" id="CP065425">
    <property type="protein sequence ID" value="QQZ07824.1"/>
    <property type="molecule type" value="Genomic_DNA"/>
</dbReference>
<evidence type="ECO:0000256" key="6">
    <source>
        <dbReference type="SAM" id="Phobius"/>
    </source>
</evidence>
<dbReference type="Gene3D" id="1.10.3720.10">
    <property type="entry name" value="MetI-like"/>
    <property type="match status" value="1"/>
</dbReference>
<evidence type="ECO:0000256" key="3">
    <source>
        <dbReference type="ARBA" id="ARBA00022692"/>
    </source>
</evidence>
<reference evidence="8 9" key="1">
    <citation type="submission" date="2020-11" db="EMBL/GenBank/DDBJ databases">
        <title>Taxonomic evaluation of the Bacillus sporothermodurans group of bacteria based on whole genome sequences.</title>
        <authorList>
            <person name="Fiedler G."/>
            <person name="Herbstmann A.-D."/>
            <person name="Doll E."/>
            <person name="Wenning M."/>
            <person name="Brinks E."/>
            <person name="Kabisch J."/>
            <person name="Breitenwieser F."/>
            <person name="Lappann M."/>
            <person name="Boehnlein C."/>
            <person name="Franz C."/>
        </authorList>
    </citation>
    <scope>NUCLEOTIDE SEQUENCE [LARGE SCALE GENOMIC DNA]</scope>
    <source>
        <strain evidence="8 9">JCM 19841</strain>
    </source>
</reference>
<evidence type="ECO:0000259" key="7">
    <source>
        <dbReference type="Pfam" id="PF00528"/>
    </source>
</evidence>
<accession>A0ABX7DWE7</accession>
<dbReference type="InterPro" id="IPR000515">
    <property type="entry name" value="MetI-like"/>
</dbReference>
<evidence type="ECO:0000256" key="4">
    <source>
        <dbReference type="ARBA" id="ARBA00022989"/>
    </source>
</evidence>
<keyword evidence="4 6" id="KW-1133">Transmembrane helix</keyword>
<dbReference type="CDD" id="cd06261">
    <property type="entry name" value="TM_PBP2"/>
    <property type="match status" value="1"/>
</dbReference>
<dbReference type="Pfam" id="PF00528">
    <property type="entry name" value="BPD_transp_1"/>
    <property type="match status" value="1"/>
</dbReference>
<feature type="transmembrane region" description="Helical" evidence="6">
    <location>
        <begin position="7"/>
        <end position="29"/>
    </location>
</feature>
<dbReference type="PANTHER" id="PTHR43839:SF3">
    <property type="entry name" value="OLIGOPEPTIDE ABC TRANSPORTER, PERMEASE PROTEIN"/>
    <property type="match status" value="1"/>
</dbReference>
<sequence length="304" mass="34124">MNKNWSLIIGTTIFSIIILLGITAPYLPIVDANLTEHLLGKDSDGKPITPAFAPSKEFPLGSNFKGVDILSLLLIGTKETMIVIFSIALLRYMLALPLGIGAFYFRAIRGILACWNQLFSYLPPIFFVGMMVGIPFILFSKFHAFWMILIISIIEVGRVADILLNNMKSTNEKPFVESGIVSGCTRITLFRKYLWPHLLPQVMTNFVNDLGRILFLIAQLGIVYVFIDHEFFSTLNRGSYEVSNTSNSWPTLLADILQNIWGKTWIPFSAITIITITLLSLHLIANGLERYFQKKINKSEGVGV</sequence>
<keyword evidence="3 6" id="KW-0812">Transmembrane</keyword>
<feature type="transmembrane region" description="Helical" evidence="6">
    <location>
        <begin position="265"/>
        <end position="285"/>
    </location>
</feature>
<evidence type="ECO:0000256" key="2">
    <source>
        <dbReference type="ARBA" id="ARBA00022448"/>
    </source>
</evidence>
<keyword evidence="5 6" id="KW-0472">Membrane</keyword>
<protein>
    <submittedName>
        <fullName evidence="8">ABC transporter permease subunit</fullName>
    </submittedName>
</protein>
<dbReference type="SUPFAM" id="SSF161098">
    <property type="entry name" value="MetI-like"/>
    <property type="match status" value="1"/>
</dbReference>
<evidence type="ECO:0000256" key="1">
    <source>
        <dbReference type="ARBA" id="ARBA00004141"/>
    </source>
</evidence>
<dbReference type="PANTHER" id="PTHR43839">
    <property type="entry name" value="OPPC IN A BINDING PROTEIN-DEPENDENT TRANSPORT SYSTEM"/>
    <property type="match status" value="1"/>
</dbReference>
<feature type="transmembrane region" description="Helical" evidence="6">
    <location>
        <begin position="210"/>
        <end position="227"/>
    </location>
</feature>
<proteinExistence type="predicted"/>